<dbReference type="Proteomes" id="UP000054538">
    <property type="component" value="Unassembled WGS sequence"/>
</dbReference>
<organism evidence="1 2">
    <name type="scientific">Paxillus rubicundulus Ve08.2h10</name>
    <dbReference type="NCBI Taxonomy" id="930991"/>
    <lineage>
        <taxon>Eukaryota</taxon>
        <taxon>Fungi</taxon>
        <taxon>Dikarya</taxon>
        <taxon>Basidiomycota</taxon>
        <taxon>Agaricomycotina</taxon>
        <taxon>Agaricomycetes</taxon>
        <taxon>Agaricomycetidae</taxon>
        <taxon>Boletales</taxon>
        <taxon>Paxilineae</taxon>
        <taxon>Paxillaceae</taxon>
        <taxon>Paxillus</taxon>
    </lineage>
</organism>
<sequence length="49" mass="5583">EFHCSTLNLSIRCVPLRLRGTYEHANVLQGDVRSIERNQNPSTILQCVT</sequence>
<accession>A0A0D0DBK6</accession>
<dbReference type="AlphaFoldDB" id="A0A0D0DBK6"/>
<reference evidence="1 2" key="1">
    <citation type="submission" date="2014-04" db="EMBL/GenBank/DDBJ databases">
        <authorList>
            <consortium name="DOE Joint Genome Institute"/>
            <person name="Kuo A."/>
            <person name="Kohler A."/>
            <person name="Jargeat P."/>
            <person name="Nagy L.G."/>
            <person name="Floudas D."/>
            <person name="Copeland A."/>
            <person name="Barry K.W."/>
            <person name="Cichocki N."/>
            <person name="Veneault-Fourrey C."/>
            <person name="LaButti K."/>
            <person name="Lindquist E.A."/>
            <person name="Lipzen A."/>
            <person name="Lundell T."/>
            <person name="Morin E."/>
            <person name="Murat C."/>
            <person name="Sun H."/>
            <person name="Tunlid A."/>
            <person name="Henrissat B."/>
            <person name="Grigoriev I.V."/>
            <person name="Hibbett D.S."/>
            <person name="Martin F."/>
            <person name="Nordberg H.P."/>
            <person name="Cantor M.N."/>
            <person name="Hua S.X."/>
        </authorList>
    </citation>
    <scope>NUCLEOTIDE SEQUENCE [LARGE SCALE GENOMIC DNA]</scope>
    <source>
        <strain evidence="1 2">Ve08.2h10</strain>
    </source>
</reference>
<gene>
    <name evidence="1" type="ORF">PAXRUDRAFT_441485</name>
</gene>
<keyword evidence="2" id="KW-1185">Reference proteome</keyword>
<dbReference type="HOGENOM" id="CLU_3147260_0_0_1"/>
<name>A0A0D0DBK6_9AGAM</name>
<dbReference type="InParanoid" id="A0A0D0DBK6"/>
<feature type="non-terminal residue" evidence="1">
    <location>
        <position position="1"/>
    </location>
</feature>
<proteinExistence type="predicted"/>
<protein>
    <submittedName>
        <fullName evidence="1">Uncharacterized protein</fullName>
    </submittedName>
</protein>
<reference evidence="2" key="2">
    <citation type="submission" date="2015-01" db="EMBL/GenBank/DDBJ databases">
        <title>Evolutionary Origins and Diversification of the Mycorrhizal Mutualists.</title>
        <authorList>
            <consortium name="DOE Joint Genome Institute"/>
            <consortium name="Mycorrhizal Genomics Consortium"/>
            <person name="Kohler A."/>
            <person name="Kuo A."/>
            <person name="Nagy L.G."/>
            <person name="Floudas D."/>
            <person name="Copeland A."/>
            <person name="Barry K.W."/>
            <person name="Cichocki N."/>
            <person name="Veneault-Fourrey C."/>
            <person name="LaButti K."/>
            <person name="Lindquist E.A."/>
            <person name="Lipzen A."/>
            <person name="Lundell T."/>
            <person name="Morin E."/>
            <person name="Murat C."/>
            <person name="Riley R."/>
            <person name="Ohm R."/>
            <person name="Sun H."/>
            <person name="Tunlid A."/>
            <person name="Henrissat B."/>
            <person name="Grigoriev I.V."/>
            <person name="Hibbett D.S."/>
            <person name="Martin F."/>
        </authorList>
    </citation>
    <scope>NUCLEOTIDE SEQUENCE [LARGE SCALE GENOMIC DNA]</scope>
    <source>
        <strain evidence="2">Ve08.2h10</strain>
    </source>
</reference>
<evidence type="ECO:0000313" key="1">
    <source>
        <dbReference type="EMBL" id="KIK94562.1"/>
    </source>
</evidence>
<evidence type="ECO:0000313" key="2">
    <source>
        <dbReference type="Proteomes" id="UP000054538"/>
    </source>
</evidence>
<dbReference type="EMBL" id="KN825098">
    <property type="protein sequence ID" value="KIK94562.1"/>
    <property type="molecule type" value="Genomic_DNA"/>
</dbReference>